<dbReference type="InterPro" id="IPR017937">
    <property type="entry name" value="Thioredoxin_CS"/>
</dbReference>
<feature type="domain" description="Thioredoxin" evidence="6">
    <location>
        <begin position="35"/>
        <end position="175"/>
    </location>
</feature>
<keyword evidence="3" id="KW-0201">Cytochrome c-type biogenesis</keyword>
<evidence type="ECO:0000256" key="1">
    <source>
        <dbReference type="ARBA" id="ARBA00004196"/>
    </source>
</evidence>
<dbReference type="PANTHER" id="PTHR42852:SF6">
    <property type="entry name" value="THIOL:DISULFIDE INTERCHANGE PROTEIN DSBE"/>
    <property type="match status" value="1"/>
</dbReference>
<dbReference type="SUPFAM" id="SSF52833">
    <property type="entry name" value="Thioredoxin-like"/>
    <property type="match status" value="1"/>
</dbReference>
<dbReference type="Pfam" id="PF08534">
    <property type="entry name" value="Redoxin"/>
    <property type="match status" value="1"/>
</dbReference>
<dbReference type="InterPro" id="IPR004799">
    <property type="entry name" value="Periplasmic_diS_OxRdtase_DsbE"/>
</dbReference>
<protein>
    <submittedName>
        <fullName evidence="7">Thiol:disulfide interchange protein CycY</fullName>
    </submittedName>
</protein>
<accession>A0A2R4MAB5</accession>
<dbReference type="InterPro" id="IPR050553">
    <property type="entry name" value="Thioredoxin_ResA/DsbE_sf"/>
</dbReference>
<keyword evidence="4" id="KW-1015">Disulfide bond</keyword>
<dbReference type="KEGG" id="mmyr:MXMO3_00337"/>
<evidence type="ECO:0000259" key="6">
    <source>
        <dbReference type="PROSITE" id="PS51352"/>
    </source>
</evidence>
<sequence>MKRTLIFALPLVLTIALFALFASQINRDPDLLPSALMNKPAPEFTLQPVEGHDQPGFSSADLKGQLSLVNVWASWCVPCREEHEFLMRLAERDDIKLFGINYNDQPENARDFLRKLGNPFDAVGADRNRRVSLEWGVYGVPESYLVNKDGVIVYKHTGPMSEDSFQNKVLPAIVKALEAQEAS</sequence>
<dbReference type="PANTHER" id="PTHR42852">
    <property type="entry name" value="THIOL:DISULFIDE INTERCHANGE PROTEIN DSBE"/>
    <property type="match status" value="1"/>
</dbReference>
<dbReference type="GO" id="GO:0030288">
    <property type="term" value="C:outer membrane-bounded periplasmic space"/>
    <property type="evidence" value="ECO:0007669"/>
    <property type="project" value="InterPro"/>
</dbReference>
<dbReference type="GO" id="GO:0017004">
    <property type="term" value="P:cytochrome complex assembly"/>
    <property type="evidence" value="ECO:0007669"/>
    <property type="project" value="UniProtKB-KW"/>
</dbReference>
<reference evidence="7 8" key="1">
    <citation type="submission" date="2017-05" db="EMBL/GenBank/DDBJ databases">
        <title>Genome Analysis of Maritalea myrionectae HL2708#5.</title>
        <authorList>
            <consortium name="Cotde Inc.-PKNU"/>
            <person name="Jang D."/>
            <person name="Oh H.-M."/>
        </authorList>
    </citation>
    <scope>NUCLEOTIDE SEQUENCE [LARGE SCALE GENOMIC DNA]</scope>
    <source>
        <strain evidence="7 8">HL2708#5</strain>
    </source>
</reference>
<evidence type="ECO:0000313" key="8">
    <source>
        <dbReference type="Proteomes" id="UP000258927"/>
    </source>
</evidence>
<evidence type="ECO:0000256" key="3">
    <source>
        <dbReference type="ARBA" id="ARBA00022748"/>
    </source>
</evidence>
<dbReference type="InterPro" id="IPR036249">
    <property type="entry name" value="Thioredoxin-like_sf"/>
</dbReference>
<organism evidence="7 8">
    <name type="scientific">Maritalea myrionectae</name>
    <dbReference type="NCBI Taxonomy" id="454601"/>
    <lineage>
        <taxon>Bacteria</taxon>
        <taxon>Pseudomonadati</taxon>
        <taxon>Pseudomonadota</taxon>
        <taxon>Alphaproteobacteria</taxon>
        <taxon>Hyphomicrobiales</taxon>
        <taxon>Devosiaceae</taxon>
        <taxon>Maritalea</taxon>
    </lineage>
</organism>
<dbReference type="STRING" id="1122213.GCA_000423365_03049"/>
<evidence type="ECO:0000256" key="4">
    <source>
        <dbReference type="ARBA" id="ARBA00023157"/>
    </source>
</evidence>
<proteinExistence type="inferred from homology"/>
<dbReference type="CDD" id="cd03010">
    <property type="entry name" value="TlpA_like_DsbE"/>
    <property type="match status" value="1"/>
</dbReference>
<dbReference type="InterPro" id="IPR013766">
    <property type="entry name" value="Thioredoxin_domain"/>
</dbReference>
<dbReference type="PROSITE" id="PS51352">
    <property type="entry name" value="THIOREDOXIN_2"/>
    <property type="match status" value="1"/>
</dbReference>
<dbReference type="Proteomes" id="UP000258927">
    <property type="component" value="Chromosome"/>
</dbReference>
<comment type="subcellular location">
    <subcellularLocation>
        <location evidence="1">Cell envelope</location>
    </subcellularLocation>
</comment>
<evidence type="ECO:0000313" key="7">
    <source>
        <dbReference type="EMBL" id="AVX02884.1"/>
    </source>
</evidence>
<keyword evidence="8" id="KW-1185">Reference proteome</keyword>
<comment type="similarity">
    <text evidence="2">Belongs to the thioredoxin family. DsbE subfamily.</text>
</comment>
<dbReference type="AlphaFoldDB" id="A0A2R4MAB5"/>
<dbReference type="RefSeq" id="WP_117394735.1">
    <property type="nucleotide sequence ID" value="NZ_CP021330.1"/>
</dbReference>
<dbReference type="GO" id="GO:0015036">
    <property type="term" value="F:disulfide oxidoreductase activity"/>
    <property type="evidence" value="ECO:0007669"/>
    <property type="project" value="InterPro"/>
</dbReference>
<dbReference type="Gene3D" id="3.40.30.10">
    <property type="entry name" value="Glutaredoxin"/>
    <property type="match status" value="1"/>
</dbReference>
<dbReference type="NCBIfam" id="TIGR00385">
    <property type="entry name" value="dsbE"/>
    <property type="match status" value="1"/>
</dbReference>
<name>A0A2R4MAB5_9HYPH</name>
<dbReference type="EMBL" id="CP021330">
    <property type="protein sequence ID" value="AVX02884.1"/>
    <property type="molecule type" value="Genomic_DNA"/>
</dbReference>
<gene>
    <name evidence="7" type="ORF">MXMO3_00337</name>
</gene>
<keyword evidence="5" id="KW-0676">Redox-active center</keyword>
<evidence type="ECO:0000256" key="2">
    <source>
        <dbReference type="ARBA" id="ARBA00007758"/>
    </source>
</evidence>
<evidence type="ECO:0000256" key="5">
    <source>
        <dbReference type="ARBA" id="ARBA00023284"/>
    </source>
</evidence>
<dbReference type="PROSITE" id="PS00194">
    <property type="entry name" value="THIOREDOXIN_1"/>
    <property type="match status" value="1"/>
</dbReference>
<dbReference type="InterPro" id="IPR013740">
    <property type="entry name" value="Redoxin"/>
</dbReference>